<organism evidence="1 2">
    <name type="scientific">Avena sativa</name>
    <name type="common">Oat</name>
    <dbReference type="NCBI Taxonomy" id="4498"/>
    <lineage>
        <taxon>Eukaryota</taxon>
        <taxon>Viridiplantae</taxon>
        <taxon>Streptophyta</taxon>
        <taxon>Embryophyta</taxon>
        <taxon>Tracheophyta</taxon>
        <taxon>Spermatophyta</taxon>
        <taxon>Magnoliopsida</taxon>
        <taxon>Liliopsida</taxon>
        <taxon>Poales</taxon>
        <taxon>Poaceae</taxon>
        <taxon>BOP clade</taxon>
        <taxon>Pooideae</taxon>
        <taxon>Poodae</taxon>
        <taxon>Poeae</taxon>
        <taxon>Poeae Chloroplast Group 1 (Aveneae type)</taxon>
        <taxon>Aveninae</taxon>
        <taxon>Avena</taxon>
    </lineage>
</organism>
<dbReference type="Proteomes" id="UP001732700">
    <property type="component" value="Chromosome 4A"/>
</dbReference>
<sequence length="227" mass="25938">MKTSEPPPPGRLLLPAHYWLLRYGDLASSLRMSSKTKRSLEGSGGQVSKRAKDAFFDTLRFRPLNIDETLFSSYLVQHYIQQWGQNLFIEGGDGFVDVRFVDSDAARRVINNIHKAPFQIEAIRSIKLDNIRVKPDGEVKMYQPSRDVDHYDGTPRLPHGCNNPFPIKFEPPKVNTERRTSQRPPRFMPIYPLPVQPPPIPHGPPFKQPVWPSPPVKDFGVSPYPKD</sequence>
<dbReference type="EnsemblPlants" id="AVESA.00010b.r2.4AG0647850.1">
    <property type="protein sequence ID" value="AVESA.00010b.r2.4AG0647850.1.CDS"/>
    <property type="gene ID" value="AVESA.00010b.r2.4AG0647850"/>
</dbReference>
<evidence type="ECO:0000313" key="2">
    <source>
        <dbReference type="Proteomes" id="UP001732700"/>
    </source>
</evidence>
<evidence type="ECO:0000313" key="1">
    <source>
        <dbReference type="EnsemblPlants" id="AVESA.00010b.r2.4AG0647850.1.CDS"/>
    </source>
</evidence>
<accession>A0ACD5WMJ3</accession>
<name>A0ACD5WMJ3_AVESA</name>
<protein>
    <submittedName>
        <fullName evidence="1">Uncharacterized protein</fullName>
    </submittedName>
</protein>
<reference evidence="1" key="1">
    <citation type="submission" date="2021-05" db="EMBL/GenBank/DDBJ databases">
        <authorList>
            <person name="Scholz U."/>
            <person name="Mascher M."/>
            <person name="Fiebig A."/>
        </authorList>
    </citation>
    <scope>NUCLEOTIDE SEQUENCE [LARGE SCALE GENOMIC DNA]</scope>
</reference>
<keyword evidence="2" id="KW-1185">Reference proteome</keyword>
<reference evidence="1" key="2">
    <citation type="submission" date="2025-09" db="UniProtKB">
        <authorList>
            <consortium name="EnsemblPlants"/>
        </authorList>
    </citation>
    <scope>IDENTIFICATION</scope>
</reference>
<proteinExistence type="predicted"/>